<feature type="compositionally biased region" description="Polar residues" evidence="4">
    <location>
        <begin position="1251"/>
        <end position="1261"/>
    </location>
</feature>
<dbReference type="Pfam" id="PF13934">
    <property type="entry name" value="ELYS"/>
    <property type="match status" value="1"/>
</dbReference>
<sequence>MRDLTAQVTSSLLPFPRVTIDALGEDEITLDSVLHGRFTVGRSGLAWLACGPHLEVVHALTGERLSAYCFSGGGENPPSVLAVRDFSWLKRSGLLVGLEEVEGSVLCLYDLGLSRVVKAVVIPGRITAIEPLVSYGGASTSTQHLHQSLRWFFGIAAVVTDLGHVLLVDLCLDDLSCSQSELEASDLQVVTKSPGEIPRLREVSTRQGRHLCLQLNGPSGGGVGVTALQYIPRTNQLAVGFSDGYLQLWNLKTLKKEYHSQLEGGRVPVYAFTFQEPENDPRNCCYLWAIQSAQELEGDMVSLHLLQLAFSERKCSASGKILYEGLEYCEERYSQELSSSVFPLRAQATNTRLLSCQTIEKFRPHPDRDDSMNEVASPDTSVSVFSWQVKAYGQGTLSTYIGVFDINRWYHAQMPDSLRTGESLQNCPYLAVWSLDSVVQMVSSHVLLDVVVHDRSLSRGLPFTCPPPEQYFNPTTYNFDATCLLNSGMVHLTCSGYQKETLSFLKKAAPCSSDIISSSYSRCLMSGLLSSRLADTQASSLSQEEQLDAILSTAVETSSLGLITGCIKQWTAEEQPGSALNLRYILDWAWNKVIQTKEELDGICAPLFDSLSNFTDPQTMQLLQHSQRLLSNLSTIFHCLLNEAHELTQKGLVGLINKNMVSSLISKYAQVVLWFCRTGLLPEGSDYDTLQISRPFYTHSVISNYYTIRREELTRLAKGKLCADCLMIDGLVAQCGERLSSLWKRDDGGTGLYPPPTLHALLDIYLLDNIEDTAKHAIVIYLLLDVMYSFPNKEGASVESFPTAFSIPIGLVKLIQGLWLLDHNDHQSSFELLLHPAASQCQFEWQHERVLQALMCQGQHSLALRYFHITKPPISSTSQAKLSLSVLLQNRCLIEAWSLLRKHSNHLNMSELLGFLYESCQELGLIKELLKLPLGLGEQECLEKFLQGTGGLQNRELLMIHYLQQANYIPALQLNHTLKMNLVNERDPKLKERSSTRNSILDQYGKVLPRVQRKLAVERAKPYQHPYAVHREVSRPQPLSTITKRSASEKVMSRAGFINNVLLKIEEVWLGKGSTPQSSPAKSPQAAEVQSPKPSLALPVPFLGTPITMTSKRKSRLMDLVVQPSCQTTRSMLSPPRLPSSWMSPKSVSKAPELSLLQTPQVVKRARALAASGPVFTAFTPQSILRSSLRPTPVATPSASPGRSITPPLRSKESRITFIEEESSELEKSIRWTNGMAGDNEISLLARVSTPSKPTHTTWSLQAAEHQEGNKDDGDKEVEMPSVFMPPEGGVPSPQLQCFEEESLTIHKVSAAETQLDAAQPKLNLSLETSQMTVRSTDTTLEYFDAPLTEEQEGEEDGVTAVKDEEVVTINITVQAEKEEPEKSSPTSDEIPLITSEDVEKEEEEAKEEETSEVLETGLEQETTSFPSEMMGEQDPDLSTKQDATLADQVNISKNIQVCDQVTVNTDFRLEEEQVMAAEHDILSETAEATGVLQHLNSNEATEPTEEDELEQTDLTDFVQRHLFDSNLSPPLTRSGIHSASQTLASFNSATQDESEEEEPVAAAAAPVFTGQNSAASVTSSDPTGTDSHSVVSLNDSDELSTSSSEEEEDDDEEEEAEDEEDSGSEVEIIEEVQGNGRLPPLQPSSVFEQPGLSHFLPSITEQQAAELSLMTPSTEIKMVEEEMEGNVVMVTLGAEGGVETLDEQGASFMELKPSATLLVPMELMEGHENLVGCSQLHQVAVQDGPTCESQSSLSLMLDVEDEFKEAEMPPLNDGLVLSMPPTLSPAVEDGDEPVAKSEVILLSPEAQDAPVLSEECELEQREEADVADVEDAPADLVSVQILSTDSNHEPEDIKTTLDEEVTEDEEPTGLLMSEESPQQELPEDMVESVAGDEERGLDDEKPETEALHNEPQKNGPVDIHKDIPSISEEGSAAVEKDDHETFEIEGDSEDIKTDTEKNTFVGRQEEAVSDEQVVEEPVEEAPVSPNKTSIPSTPTRRTRGKSVIFISPLTEQKEEPEEEEDKKLAESQSAVVPPSPRRTPRKSKQNKEPAATPRRSTRRAQQEPPEEEKPVDAIEQDAAAFSNLSSPGRRRVSQRTSSTRSNQSGNQESSDTELGVREDDVAGSRASRRSSSKTPTPSKRRTTQSSTPRRSSRRVLGSTDLVSIPLEIVKEETEQDEVFASPVKHTSKKSKAGAAEVQPVVVEEEERKVPASSPGRTTRRSSRNSATVYSQSTKKAKRETVNEASKEDEIVQEPKSNRSSLQPRRGKLWDHPEEALPILTTPLEVDSETPVADALIKRLQDEEGLIKTKGSTKPSEQISSVLPVKEDPDPEDDDTSPGEHSFIYSPSRRSRAKKMVSSELGESAAPVTRSRRRVALDASVITHEETASEEDQVEVDKAAGDSKTRKPSKRTVKSRTIVEPLPLAEVDLISPLPSPADPVPRVQKRAKGEAPATSTMNLRRKRIMEAVFTKPVTRRKKL</sequence>
<dbReference type="PANTHER" id="PTHR21583">
    <property type="entry name" value="ELYS PROTEIN"/>
    <property type="match status" value="1"/>
</dbReference>
<comment type="subcellular location">
    <subcellularLocation>
        <location evidence="1">Nucleus</location>
    </subcellularLocation>
</comment>
<evidence type="ECO:0000256" key="4">
    <source>
        <dbReference type="SAM" id="MobiDB-lite"/>
    </source>
</evidence>
<dbReference type="InterPro" id="IPR032040">
    <property type="entry name" value="ELYS-bb"/>
</dbReference>
<protein>
    <submittedName>
        <fullName evidence="7">AT hook containing transcription factor 1</fullName>
    </submittedName>
</protein>
<dbReference type="InterPro" id="IPR052620">
    <property type="entry name" value="ELYS/MEL-28_NucAsmblyFactor"/>
</dbReference>
<feature type="compositionally biased region" description="Polar residues" evidence="4">
    <location>
        <begin position="1570"/>
        <end position="1595"/>
    </location>
</feature>
<evidence type="ECO:0000256" key="3">
    <source>
        <dbReference type="PROSITE-ProRule" id="PRU00221"/>
    </source>
</evidence>
<feature type="compositionally biased region" description="Basic and acidic residues" evidence="4">
    <location>
        <begin position="2395"/>
        <end position="2405"/>
    </location>
</feature>
<dbReference type="PANTHER" id="PTHR21583:SF8">
    <property type="entry name" value="PROTEIN ELYS"/>
    <property type="match status" value="1"/>
</dbReference>
<dbReference type="GO" id="GO:0051292">
    <property type="term" value="P:nuclear pore complex assembly"/>
    <property type="evidence" value="ECO:0007669"/>
    <property type="project" value="Ensembl"/>
</dbReference>
<feature type="compositionally biased region" description="Low complexity" evidence="4">
    <location>
        <begin position="2095"/>
        <end position="2107"/>
    </location>
</feature>
<dbReference type="GO" id="GO:1903943">
    <property type="term" value="P:regulation of hepatocyte apoptotic process"/>
    <property type="evidence" value="ECO:0007669"/>
    <property type="project" value="Ensembl"/>
</dbReference>
<organism evidence="7 8">
    <name type="scientific">Takifugu rubripes</name>
    <name type="common">Japanese pufferfish</name>
    <name type="synonym">Fugu rubripes</name>
    <dbReference type="NCBI Taxonomy" id="31033"/>
    <lineage>
        <taxon>Eukaryota</taxon>
        <taxon>Metazoa</taxon>
        <taxon>Chordata</taxon>
        <taxon>Craniata</taxon>
        <taxon>Vertebrata</taxon>
        <taxon>Euteleostomi</taxon>
        <taxon>Actinopterygii</taxon>
        <taxon>Neopterygii</taxon>
        <taxon>Teleostei</taxon>
        <taxon>Neoteleostei</taxon>
        <taxon>Acanthomorphata</taxon>
        <taxon>Eupercaria</taxon>
        <taxon>Tetraodontiformes</taxon>
        <taxon>Tetradontoidea</taxon>
        <taxon>Tetraodontidae</taxon>
        <taxon>Takifugu</taxon>
    </lineage>
</organism>
<dbReference type="KEGG" id="tru:101070297"/>
<dbReference type="PROSITE" id="PS50082">
    <property type="entry name" value="WD_REPEATS_2"/>
    <property type="match status" value="1"/>
</dbReference>
<dbReference type="GO" id="GO:0072574">
    <property type="term" value="P:hepatocyte proliferation"/>
    <property type="evidence" value="ECO:0007669"/>
    <property type="project" value="Ensembl"/>
</dbReference>
<gene>
    <name evidence="7" type="primary">ahctf1</name>
</gene>
<dbReference type="GO" id="GO:0005634">
    <property type="term" value="C:nucleus"/>
    <property type="evidence" value="ECO:0007669"/>
    <property type="project" value="UniProtKB-SubCell"/>
</dbReference>
<feature type="compositionally biased region" description="Low complexity" evidence="4">
    <location>
        <begin position="2133"/>
        <end position="2150"/>
    </location>
</feature>
<proteinExistence type="predicted"/>
<feature type="compositionally biased region" description="Acidic residues" evidence="4">
    <location>
        <begin position="1859"/>
        <end position="1868"/>
    </location>
</feature>
<evidence type="ECO:0000313" key="7">
    <source>
        <dbReference type="Ensembl" id="ENSTRUP00000048684.2"/>
    </source>
</evidence>
<dbReference type="GO" id="GO:0048565">
    <property type="term" value="P:digestive tract development"/>
    <property type="evidence" value="ECO:0007669"/>
    <property type="project" value="Ensembl"/>
</dbReference>
<accession>A0A3B5K5R9</accession>
<feature type="region of interest" description="Disordered" evidence="4">
    <location>
        <begin position="1189"/>
        <end position="1209"/>
    </location>
</feature>
<feature type="compositionally biased region" description="Polar residues" evidence="4">
    <location>
        <begin position="1189"/>
        <end position="1203"/>
    </location>
</feature>
<feature type="region of interest" description="Disordered" evidence="4">
    <location>
        <begin position="1845"/>
        <end position="2276"/>
    </location>
</feature>
<keyword evidence="3" id="KW-0853">WD repeat</keyword>
<evidence type="ECO:0000259" key="5">
    <source>
        <dbReference type="Pfam" id="PF13934"/>
    </source>
</evidence>
<feature type="compositionally biased region" description="Basic and acidic residues" evidence="4">
    <location>
        <begin position="1847"/>
        <end position="1858"/>
    </location>
</feature>
<dbReference type="GeneTree" id="ENSGT00390000018900"/>
<feature type="compositionally biased region" description="Basic and acidic residues" evidence="4">
    <location>
        <begin position="2239"/>
        <end position="2250"/>
    </location>
</feature>
<dbReference type="Proteomes" id="UP000005226">
    <property type="component" value="Chromosome 13"/>
</dbReference>
<feature type="repeat" description="WD" evidence="3">
    <location>
        <begin position="225"/>
        <end position="259"/>
    </location>
</feature>
<keyword evidence="8" id="KW-1185">Reference proteome</keyword>
<feature type="domain" description="ELYS beta-propeller" evidence="6">
    <location>
        <begin position="1"/>
        <end position="491"/>
    </location>
</feature>
<feature type="region of interest" description="Disordered" evidence="4">
    <location>
        <begin position="2304"/>
        <end position="2414"/>
    </location>
</feature>
<reference evidence="7 8" key="1">
    <citation type="journal article" date="2011" name="Genome Biol. Evol.">
        <title>Integration of the genetic map and genome assembly of fugu facilitates insights into distinct features of genome evolution in teleosts and mammals.</title>
        <authorList>
            <person name="Kai W."/>
            <person name="Kikuchi K."/>
            <person name="Tohari S."/>
            <person name="Chew A.K."/>
            <person name="Tay A."/>
            <person name="Fujiwara A."/>
            <person name="Hosoya S."/>
            <person name="Suetake H."/>
            <person name="Naruse K."/>
            <person name="Brenner S."/>
            <person name="Suzuki Y."/>
            <person name="Venkatesh B."/>
        </authorList>
    </citation>
    <scope>NUCLEOTIDE SEQUENCE [LARGE SCALE GENOMIC DNA]</scope>
</reference>
<feature type="domain" description="ELYS-like" evidence="5">
    <location>
        <begin position="725"/>
        <end position="947"/>
    </location>
</feature>
<dbReference type="InterPro" id="IPR001680">
    <property type="entry name" value="WD40_rpt"/>
</dbReference>
<feature type="region of interest" description="Disordered" evidence="4">
    <location>
        <begin position="2430"/>
        <end position="2463"/>
    </location>
</feature>
<dbReference type="Ensembl" id="ENSTRUT00000056498.2">
    <property type="protein sequence ID" value="ENSTRUP00000048684.2"/>
    <property type="gene ID" value="ENSTRUG00000005280.3"/>
</dbReference>
<dbReference type="GeneID" id="101070297"/>
<feature type="region of interest" description="Disordered" evidence="4">
    <location>
        <begin position="1251"/>
        <end position="1274"/>
    </location>
</feature>
<dbReference type="RefSeq" id="XP_011607981.2">
    <property type="nucleotide sequence ID" value="XM_011609679.2"/>
</dbReference>
<dbReference type="Pfam" id="PF16687">
    <property type="entry name" value="ELYS-bb"/>
    <property type="match status" value="1"/>
</dbReference>
<dbReference type="OMA" id="EYIATEQ"/>
<dbReference type="InterPro" id="IPR025151">
    <property type="entry name" value="ELYS_dom"/>
</dbReference>
<dbReference type="SUPFAM" id="SSF50978">
    <property type="entry name" value="WD40 repeat-like"/>
    <property type="match status" value="1"/>
</dbReference>
<feature type="compositionally biased region" description="Acidic residues" evidence="4">
    <location>
        <begin position="1968"/>
        <end position="1980"/>
    </location>
</feature>
<name>A0A3B5K5R9_TAKRU</name>
<evidence type="ECO:0000313" key="8">
    <source>
        <dbReference type="Proteomes" id="UP000005226"/>
    </source>
</evidence>
<feature type="region of interest" description="Disordered" evidence="4">
    <location>
        <begin position="1374"/>
        <end position="1441"/>
    </location>
</feature>
<feature type="compositionally biased region" description="Basic and acidic residues" evidence="4">
    <location>
        <begin position="1265"/>
        <end position="1274"/>
    </location>
</feature>
<evidence type="ECO:0000259" key="6">
    <source>
        <dbReference type="Pfam" id="PF16687"/>
    </source>
</evidence>
<feature type="compositionally biased region" description="Acidic residues" evidence="4">
    <location>
        <begin position="1397"/>
        <end position="1413"/>
    </location>
</feature>
<feature type="compositionally biased region" description="Low complexity" evidence="4">
    <location>
        <begin position="1981"/>
        <end position="1996"/>
    </location>
</feature>
<reference evidence="7" key="3">
    <citation type="submission" date="2025-09" db="UniProtKB">
        <authorList>
            <consortium name="Ensembl"/>
        </authorList>
    </citation>
    <scope>IDENTIFICATION</scope>
</reference>
<feature type="region of interest" description="Disordered" evidence="4">
    <location>
        <begin position="1545"/>
        <end position="1626"/>
    </location>
</feature>
<evidence type="ECO:0000256" key="1">
    <source>
        <dbReference type="ARBA" id="ARBA00004123"/>
    </source>
</evidence>
<dbReference type="CTD" id="25909"/>
<dbReference type="InParanoid" id="A0A3B5K5R9"/>
<feature type="region of interest" description="Disordered" evidence="4">
    <location>
        <begin position="1073"/>
        <end position="1092"/>
    </location>
</feature>
<reference evidence="7" key="2">
    <citation type="submission" date="2025-08" db="UniProtKB">
        <authorList>
            <consortium name="Ensembl"/>
        </authorList>
    </citation>
    <scope>IDENTIFICATION</scope>
</reference>
<dbReference type="InterPro" id="IPR036322">
    <property type="entry name" value="WD40_repeat_dom_sf"/>
</dbReference>
<feature type="compositionally biased region" description="Polar residues" evidence="4">
    <location>
        <begin position="2310"/>
        <end position="2321"/>
    </location>
</feature>
<keyword evidence="2" id="KW-0539">Nucleus</keyword>
<feature type="compositionally biased region" description="Acidic residues" evidence="4">
    <location>
        <begin position="1605"/>
        <end position="1626"/>
    </location>
</feature>
<evidence type="ECO:0000256" key="2">
    <source>
        <dbReference type="ARBA" id="ARBA00023242"/>
    </source>
</evidence>